<keyword evidence="3" id="KW-0677">Repeat</keyword>
<dbReference type="EMBL" id="JARQWQ010000027">
    <property type="protein sequence ID" value="KAK2563014.1"/>
    <property type="molecule type" value="Genomic_DNA"/>
</dbReference>
<protein>
    <submittedName>
        <fullName evidence="10">Histone-lysine N-methyltransferase PRDM6</fullName>
    </submittedName>
</protein>
<dbReference type="PROSITE" id="PS50280">
    <property type="entry name" value="SET"/>
    <property type="match status" value="1"/>
</dbReference>
<dbReference type="Gene3D" id="2.170.270.10">
    <property type="entry name" value="SET domain"/>
    <property type="match status" value="1"/>
</dbReference>
<keyword evidence="11" id="KW-1185">Reference proteome</keyword>
<dbReference type="InterPro" id="IPR050331">
    <property type="entry name" value="Zinc_finger"/>
</dbReference>
<keyword evidence="2" id="KW-0479">Metal-binding</keyword>
<reference evidence="10" key="1">
    <citation type="journal article" date="2023" name="G3 (Bethesda)">
        <title>Whole genome assembly and annotation of the endangered Caribbean coral Acropora cervicornis.</title>
        <authorList>
            <person name="Selwyn J.D."/>
            <person name="Vollmer S.V."/>
        </authorList>
    </citation>
    <scope>NUCLEOTIDE SEQUENCE</scope>
    <source>
        <strain evidence="10">K2</strain>
    </source>
</reference>
<dbReference type="InterPro" id="IPR001214">
    <property type="entry name" value="SET_dom"/>
</dbReference>
<evidence type="ECO:0000256" key="2">
    <source>
        <dbReference type="ARBA" id="ARBA00022723"/>
    </source>
</evidence>
<comment type="caution">
    <text evidence="10">The sequence shown here is derived from an EMBL/GenBank/DDBJ whole genome shotgun (WGS) entry which is preliminary data.</text>
</comment>
<comment type="subcellular location">
    <subcellularLocation>
        <location evidence="1">Nucleus</location>
    </subcellularLocation>
</comment>
<dbReference type="PANTHER" id="PTHR16515:SF49">
    <property type="entry name" value="GASTRULA ZINC FINGER PROTEIN XLCGF49.1-LIKE-RELATED"/>
    <property type="match status" value="1"/>
</dbReference>
<evidence type="ECO:0000256" key="6">
    <source>
        <dbReference type="ARBA" id="ARBA00023015"/>
    </source>
</evidence>
<name>A0AAD9V6H7_ACRCE</name>
<organism evidence="10 11">
    <name type="scientific">Acropora cervicornis</name>
    <name type="common">Staghorn coral</name>
    <dbReference type="NCBI Taxonomy" id="6130"/>
    <lineage>
        <taxon>Eukaryota</taxon>
        <taxon>Metazoa</taxon>
        <taxon>Cnidaria</taxon>
        <taxon>Anthozoa</taxon>
        <taxon>Hexacorallia</taxon>
        <taxon>Scleractinia</taxon>
        <taxon>Astrocoeniina</taxon>
        <taxon>Acroporidae</taxon>
        <taxon>Acropora</taxon>
    </lineage>
</organism>
<evidence type="ECO:0000256" key="8">
    <source>
        <dbReference type="ARBA" id="ARBA00023242"/>
    </source>
</evidence>
<keyword evidence="4" id="KW-0863">Zinc-finger</keyword>
<evidence type="ECO:0000259" key="9">
    <source>
        <dbReference type="PROSITE" id="PS50280"/>
    </source>
</evidence>
<evidence type="ECO:0000256" key="1">
    <source>
        <dbReference type="ARBA" id="ARBA00004123"/>
    </source>
</evidence>
<evidence type="ECO:0000256" key="7">
    <source>
        <dbReference type="ARBA" id="ARBA00023163"/>
    </source>
</evidence>
<evidence type="ECO:0000256" key="5">
    <source>
        <dbReference type="ARBA" id="ARBA00022833"/>
    </source>
</evidence>
<evidence type="ECO:0000256" key="4">
    <source>
        <dbReference type="ARBA" id="ARBA00022771"/>
    </source>
</evidence>
<feature type="domain" description="SET" evidence="9">
    <location>
        <begin position="1"/>
        <end position="96"/>
    </location>
</feature>
<keyword evidence="8" id="KW-0539">Nucleus</keyword>
<dbReference type="SUPFAM" id="SSF82199">
    <property type="entry name" value="SET domain"/>
    <property type="match status" value="1"/>
</dbReference>
<dbReference type="AlphaFoldDB" id="A0AAD9V6H7"/>
<evidence type="ECO:0000313" key="10">
    <source>
        <dbReference type="EMBL" id="KAK2563014.1"/>
    </source>
</evidence>
<keyword evidence="7" id="KW-0804">Transcription</keyword>
<sequence>MIPEGTWMGPYQGTLVLPSDVTSEVDTSYMWEIYENGKLQHYIDGSDENTSSWMRYIRCARHRREQNLYVFQYNKEIYYRAFAAISAGEELLVWYEDVYPQYMGIPLNITDIGRCLLLADHNSNCPVHTGSFFGHDSTKQNTHRQNNEESRFLNNTKTDHGFSSVVFAPSTRHSQTRVPNLFPSRSDEYRVQMQGRGLEKAISQRDHYRPPVRRAIVIEKLENAPDPFSVLIKEK</sequence>
<dbReference type="InterPro" id="IPR046341">
    <property type="entry name" value="SET_dom_sf"/>
</dbReference>
<dbReference type="GO" id="GO:0010468">
    <property type="term" value="P:regulation of gene expression"/>
    <property type="evidence" value="ECO:0007669"/>
    <property type="project" value="TreeGrafter"/>
</dbReference>
<evidence type="ECO:0000256" key="3">
    <source>
        <dbReference type="ARBA" id="ARBA00022737"/>
    </source>
</evidence>
<dbReference type="Pfam" id="PF21549">
    <property type="entry name" value="PRDM2_PR"/>
    <property type="match status" value="1"/>
</dbReference>
<gene>
    <name evidence="10" type="ORF">P5673_014020</name>
</gene>
<proteinExistence type="predicted"/>
<dbReference type="GO" id="GO:0005634">
    <property type="term" value="C:nucleus"/>
    <property type="evidence" value="ECO:0007669"/>
    <property type="project" value="UniProtKB-SubCell"/>
</dbReference>
<dbReference type="PANTHER" id="PTHR16515">
    <property type="entry name" value="PR DOMAIN ZINC FINGER PROTEIN"/>
    <property type="match status" value="1"/>
</dbReference>
<dbReference type="Proteomes" id="UP001249851">
    <property type="component" value="Unassembled WGS sequence"/>
</dbReference>
<keyword evidence="6" id="KW-0805">Transcription regulation</keyword>
<accession>A0AAD9V6H7</accession>
<reference evidence="10" key="2">
    <citation type="journal article" date="2023" name="Science">
        <title>Genomic signatures of disease resistance in endangered staghorn corals.</title>
        <authorList>
            <person name="Vollmer S.V."/>
            <person name="Selwyn J.D."/>
            <person name="Despard B.A."/>
            <person name="Roesel C.L."/>
        </authorList>
    </citation>
    <scope>NUCLEOTIDE SEQUENCE</scope>
    <source>
        <strain evidence="10">K2</strain>
    </source>
</reference>
<evidence type="ECO:0000313" key="11">
    <source>
        <dbReference type="Proteomes" id="UP001249851"/>
    </source>
</evidence>
<keyword evidence="5" id="KW-0862">Zinc</keyword>
<dbReference type="GO" id="GO:0008270">
    <property type="term" value="F:zinc ion binding"/>
    <property type="evidence" value="ECO:0007669"/>
    <property type="project" value="UniProtKB-KW"/>
</dbReference>